<comment type="similarity">
    <text evidence="1">Belongs to the Gfo/Idh/MocA family.</text>
</comment>
<dbReference type="InterPro" id="IPR050984">
    <property type="entry name" value="Gfo/Idh/MocA_domain"/>
</dbReference>
<dbReference type="Gene3D" id="3.40.50.720">
    <property type="entry name" value="NAD(P)-binding Rossmann-like Domain"/>
    <property type="match status" value="1"/>
</dbReference>
<feature type="region of interest" description="Disordered" evidence="11">
    <location>
        <begin position="1"/>
        <end position="26"/>
    </location>
</feature>
<evidence type="ECO:0000256" key="11">
    <source>
        <dbReference type="SAM" id="MobiDB-lite"/>
    </source>
</evidence>
<evidence type="ECO:0000256" key="5">
    <source>
        <dbReference type="ARBA" id="ARBA00040603"/>
    </source>
</evidence>
<name>A0A0M3QTZ7_DROBS</name>
<evidence type="ECO:0000256" key="1">
    <source>
        <dbReference type="ARBA" id="ARBA00010928"/>
    </source>
</evidence>
<evidence type="ECO:0000256" key="2">
    <source>
        <dbReference type="ARBA" id="ARBA00023002"/>
    </source>
</evidence>
<keyword evidence="14" id="KW-1185">Reference proteome</keyword>
<proteinExistence type="inferred from homology"/>
<dbReference type="InterPro" id="IPR036291">
    <property type="entry name" value="NAD(P)-bd_dom_sf"/>
</dbReference>
<evidence type="ECO:0000313" key="14">
    <source>
        <dbReference type="Proteomes" id="UP000494163"/>
    </source>
</evidence>
<dbReference type="STRING" id="30019.A0A0M3QTZ7"/>
<feature type="compositionally biased region" description="Basic and acidic residues" evidence="11">
    <location>
        <begin position="14"/>
        <end position="26"/>
    </location>
</feature>
<dbReference type="PANTHER" id="PTHR22604">
    <property type="entry name" value="OXIDOREDUCTASES"/>
    <property type="match status" value="1"/>
</dbReference>
<dbReference type="SUPFAM" id="SSF55347">
    <property type="entry name" value="Glyceraldehyde-3-phosphate dehydrogenase-like, C-terminal domain"/>
    <property type="match status" value="1"/>
</dbReference>
<evidence type="ECO:0000256" key="10">
    <source>
        <dbReference type="ARBA" id="ARBA00049233"/>
    </source>
</evidence>
<evidence type="ECO:0000259" key="12">
    <source>
        <dbReference type="Pfam" id="PF01408"/>
    </source>
</evidence>
<evidence type="ECO:0000256" key="4">
    <source>
        <dbReference type="ARBA" id="ARBA00038984"/>
    </source>
</evidence>
<protein>
    <recommendedName>
        <fullName evidence="5">Trans-1,2-dihydrobenzene-1,2-diol dehydrogenase</fullName>
        <ecNumber evidence="4">1.1.1.179</ecNumber>
        <ecNumber evidence="3">1.3.1.20</ecNumber>
    </recommendedName>
    <alternativeName>
        <fullName evidence="8">D-xylose 1-dehydrogenase</fullName>
    </alternativeName>
    <alternativeName>
        <fullName evidence="7">D-xylose-NADP dehydrogenase</fullName>
    </alternativeName>
    <alternativeName>
        <fullName evidence="6">Dimeric dihydrodiol dehydrogenase</fullName>
    </alternativeName>
</protein>
<dbReference type="EMBL" id="CP012523">
    <property type="protein sequence ID" value="ALC39783.1"/>
    <property type="molecule type" value="Genomic_DNA"/>
</dbReference>
<dbReference type="SUPFAM" id="SSF51735">
    <property type="entry name" value="NAD(P)-binding Rossmann-fold domains"/>
    <property type="match status" value="1"/>
</dbReference>
<reference evidence="13 14" key="1">
    <citation type="submission" date="2015-08" db="EMBL/GenBank/DDBJ databases">
        <title>Ancestral chromatin configuration constrains chromatin evolution on differentiating sex chromosomes in Drosophila.</title>
        <authorList>
            <person name="Zhou Q."/>
            <person name="Bachtrog D."/>
        </authorList>
    </citation>
    <scope>NUCLEOTIDE SEQUENCE [LARGE SCALE GENOMIC DNA]</scope>
    <source>
        <tissue evidence="13">Whole larvae</tissue>
    </source>
</reference>
<evidence type="ECO:0000256" key="3">
    <source>
        <dbReference type="ARBA" id="ARBA00038853"/>
    </source>
</evidence>
<evidence type="ECO:0000256" key="6">
    <source>
        <dbReference type="ARBA" id="ARBA00042926"/>
    </source>
</evidence>
<keyword evidence="2" id="KW-0560">Oxidoreductase</keyword>
<dbReference type="SMR" id="A0A0M3QTZ7"/>
<comment type="catalytic activity">
    <reaction evidence="9">
        <text>(1R,2R)-1,2-dihydrobenzene-1,2-diol + NADP(+) = catechol + NADPH + H(+)</text>
        <dbReference type="Rhea" id="RHEA:16729"/>
        <dbReference type="ChEBI" id="CHEBI:10702"/>
        <dbReference type="ChEBI" id="CHEBI:15378"/>
        <dbReference type="ChEBI" id="CHEBI:18135"/>
        <dbReference type="ChEBI" id="CHEBI:57783"/>
        <dbReference type="ChEBI" id="CHEBI:58349"/>
        <dbReference type="EC" id="1.3.1.20"/>
    </reaction>
</comment>
<dbReference type="Proteomes" id="UP000494163">
    <property type="component" value="Chromosome 2L"/>
</dbReference>
<dbReference type="AlphaFoldDB" id="A0A0M3QTZ7"/>
<dbReference type="EC" id="1.3.1.20" evidence="3"/>
<dbReference type="OMA" id="IYVREQI"/>
<dbReference type="EC" id="1.1.1.179" evidence="4"/>
<dbReference type="Pfam" id="PF01408">
    <property type="entry name" value="GFO_IDH_MocA"/>
    <property type="match status" value="1"/>
</dbReference>
<dbReference type="GO" id="GO:0000166">
    <property type="term" value="F:nucleotide binding"/>
    <property type="evidence" value="ECO:0007669"/>
    <property type="project" value="InterPro"/>
</dbReference>
<dbReference type="InterPro" id="IPR000683">
    <property type="entry name" value="Gfo/Idh/MocA-like_OxRdtase_N"/>
</dbReference>
<dbReference type="GO" id="GO:0047837">
    <property type="term" value="F:D-xylose 1-dehydrogenase (NADP+) activity"/>
    <property type="evidence" value="ECO:0007669"/>
    <property type="project" value="UniProtKB-EC"/>
</dbReference>
<dbReference type="PANTHER" id="PTHR22604:SF105">
    <property type="entry name" value="TRANS-1,2-DIHYDROBENZENE-1,2-DIOL DEHYDROGENASE"/>
    <property type="match status" value="1"/>
</dbReference>
<comment type="catalytic activity">
    <reaction evidence="10">
        <text>D-xylose + NADP(+) = D-xylono-1,5-lactone + NADPH + H(+)</text>
        <dbReference type="Rhea" id="RHEA:22000"/>
        <dbReference type="ChEBI" id="CHEBI:15378"/>
        <dbReference type="ChEBI" id="CHEBI:15867"/>
        <dbReference type="ChEBI" id="CHEBI:53455"/>
        <dbReference type="ChEBI" id="CHEBI:57783"/>
        <dbReference type="ChEBI" id="CHEBI:58349"/>
        <dbReference type="EC" id="1.1.1.179"/>
    </reaction>
</comment>
<sequence>MRTPSKNNTAANAEKQKLQREPKEQPPELIEKTLRWGIASLGHLADDFVAALNVLPPGQHCISSCLSAQRSQAYSFALKHNVPNVYTSFEQLARCPHVDIVYICPQGLRHCELCHLMLNHDKHVLCEPPLASTELRVAELGQKAQSRGLFLMEGIWSRCLPAYHYLRRQITSKRLGNICMVYCTLGLHDQLLSKNLTTAGIQLALWVYREVPTLVRVSNKLRDHKDVLAQVDLFFNRSRRARLILSAEPQRKSTAHIYGTKDSITLHDFHSPTQLSCQHTDVEFVSPQSNQRTHYLNRINMCYELQQVRNCIHQGQPQSELFSHSESQLLAHLLNQVQELLGISFEEIDAKLSVAQLPKAAQALGLNQLGLTRKQVKRLQRMPSWIW</sequence>
<organism evidence="13 14">
    <name type="scientific">Drosophila busckii</name>
    <name type="common">Fruit fly</name>
    <dbReference type="NCBI Taxonomy" id="30019"/>
    <lineage>
        <taxon>Eukaryota</taxon>
        <taxon>Metazoa</taxon>
        <taxon>Ecdysozoa</taxon>
        <taxon>Arthropoda</taxon>
        <taxon>Hexapoda</taxon>
        <taxon>Insecta</taxon>
        <taxon>Pterygota</taxon>
        <taxon>Neoptera</taxon>
        <taxon>Endopterygota</taxon>
        <taxon>Diptera</taxon>
        <taxon>Brachycera</taxon>
        <taxon>Muscomorpha</taxon>
        <taxon>Ephydroidea</taxon>
        <taxon>Drosophilidae</taxon>
        <taxon>Drosophila</taxon>
    </lineage>
</organism>
<dbReference type="GO" id="GO:0047115">
    <property type="term" value="F:trans-1,2-dihydrobenzene-1,2-diol dehydrogenase activity"/>
    <property type="evidence" value="ECO:0007669"/>
    <property type="project" value="UniProtKB-EC"/>
</dbReference>
<gene>
    <name evidence="13" type="ORF">Dbus_chr2Lg1868</name>
</gene>
<feature type="compositionally biased region" description="Polar residues" evidence="11">
    <location>
        <begin position="1"/>
        <end position="11"/>
    </location>
</feature>
<evidence type="ECO:0000256" key="8">
    <source>
        <dbReference type="ARBA" id="ARBA00043025"/>
    </source>
</evidence>
<accession>A0A0M3QTZ7</accession>
<dbReference type="OrthoDB" id="2129491at2759"/>
<evidence type="ECO:0000256" key="9">
    <source>
        <dbReference type="ARBA" id="ARBA00047423"/>
    </source>
</evidence>
<evidence type="ECO:0000256" key="7">
    <source>
        <dbReference type="ARBA" id="ARBA00042988"/>
    </source>
</evidence>
<feature type="domain" description="Gfo/Idh/MocA-like oxidoreductase N-terminal" evidence="12">
    <location>
        <begin position="35"/>
        <end position="153"/>
    </location>
</feature>
<dbReference type="Gene3D" id="3.30.360.10">
    <property type="entry name" value="Dihydrodipicolinate Reductase, domain 2"/>
    <property type="match status" value="1"/>
</dbReference>
<evidence type="ECO:0000313" key="13">
    <source>
        <dbReference type="EMBL" id="ALC39783.1"/>
    </source>
</evidence>